<evidence type="ECO:0000256" key="3">
    <source>
        <dbReference type="ARBA" id="ARBA00022448"/>
    </source>
</evidence>
<dbReference type="SUPFAM" id="SSF103481">
    <property type="entry name" value="Multidrug resistance efflux transporter EmrE"/>
    <property type="match status" value="1"/>
</dbReference>
<protein>
    <recommendedName>
        <fullName evidence="7">Probable purine permease</fullName>
    </recommendedName>
</protein>
<sequence length="359" mass="39209">MAADGANSKTTVSLKRILLVLNCLMLSIGTTGGPLVMRLYYIHGGKRVWLASWLQTAASPFVIIPLAISYFRRCTMSAASSSGSPNPSPILIKPILFVAALLVGILSGVDNYFYAYGGARLPVSTSCLIIASQLGFTAFFAFLLVKQRLTPYSINSVVLLTLGAVVLALHAGSDRPEGESNGQYVLGFVMTVLAAALYGLMLPLVELSYHKAKQVMTYSLVMEYQLVMSISATIFCTVGMLVNKDFQAIRREAKEFDLGEFKYYLVLVSSGILWQCFFLGAIGVIFCASALTSGIIVSVMLPVTEVLAAIFFKEKFSAEKGVSLVLSLWGFASYFYGEFKQNKKRNQNQNHEMNSHIIP</sequence>
<dbReference type="Pfam" id="PF16913">
    <property type="entry name" value="PUNUT"/>
    <property type="match status" value="1"/>
</dbReference>
<evidence type="ECO:0000313" key="9">
    <source>
        <dbReference type="Proteomes" id="UP000197138"/>
    </source>
</evidence>
<feature type="transmembrane region" description="Helical" evidence="7">
    <location>
        <begin position="48"/>
        <end position="71"/>
    </location>
</feature>
<evidence type="ECO:0000313" key="10">
    <source>
        <dbReference type="Proteomes" id="UP000515151"/>
    </source>
</evidence>
<evidence type="ECO:0000256" key="7">
    <source>
        <dbReference type="RuleBase" id="RU368015"/>
    </source>
</evidence>
<feature type="transmembrane region" description="Helical" evidence="7">
    <location>
        <begin position="294"/>
        <end position="312"/>
    </location>
</feature>
<reference evidence="9" key="1">
    <citation type="journal article" date="2017" name="Plant J.">
        <title>The pomegranate (Punica granatum L.) genome and the genomics of punicalagin biosynthesis.</title>
        <authorList>
            <person name="Qin G."/>
            <person name="Xu C."/>
            <person name="Ming R."/>
            <person name="Tang H."/>
            <person name="Guyot R."/>
            <person name="Kramer E.M."/>
            <person name="Hu Y."/>
            <person name="Yi X."/>
            <person name="Qi Y."/>
            <person name="Xu X."/>
            <person name="Gao Z."/>
            <person name="Pan H."/>
            <person name="Jian J."/>
            <person name="Tian Y."/>
            <person name="Yue Z."/>
            <person name="Xu Y."/>
        </authorList>
    </citation>
    <scope>NUCLEOTIDE SEQUENCE [LARGE SCALE GENOMIC DNA]</scope>
    <source>
        <strain evidence="9">cv. Dabenzi</strain>
    </source>
</reference>
<dbReference type="EMBL" id="MTKT01005396">
    <property type="protein sequence ID" value="OWM67432.1"/>
    <property type="molecule type" value="Genomic_DNA"/>
</dbReference>
<evidence type="ECO:0000256" key="2">
    <source>
        <dbReference type="ARBA" id="ARBA00006213"/>
    </source>
</evidence>
<keyword evidence="6 7" id="KW-0472">Membrane</keyword>
<comment type="subcellular location">
    <subcellularLocation>
        <location evidence="1 7">Membrane</location>
        <topology evidence="1 7">Multi-pass membrane protein</topology>
    </subcellularLocation>
</comment>
<name>A0A218W5Q9_PUNGR</name>
<proteinExistence type="inferred from homology"/>
<feature type="transmembrane region" description="Helical" evidence="7">
    <location>
        <begin position="318"/>
        <end position="337"/>
    </location>
</feature>
<dbReference type="AlphaFoldDB" id="A0A218W5Q9"/>
<dbReference type="PANTHER" id="PTHR31376:SF1">
    <property type="entry name" value="PURINE PERMEASE 2"/>
    <property type="match status" value="1"/>
</dbReference>
<feature type="transmembrane region" description="Helical" evidence="7">
    <location>
        <begin position="226"/>
        <end position="243"/>
    </location>
</feature>
<feature type="transmembrane region" description="Helical" evidence="7">
    <location>
        <begin position="121"/>
        <end position="145"/>
    </location>
</feature>
<evidence type="ECO:0000256" key="6">
    <source>
        <dbReference type="ARBA" id="ARBA00023136"/>
    </source>
</evidence>
<gene>
    <name evidence="11" type="primary">LOC116215128</name>
    <name evidence="8" type="ORF">CDL15_Pgr019892</name>
</gene>
<dbReference type="GO" id="GO:0016020">
    <property type="term" value="C:membrane"/>
    <property type="evidence" value="ECO:0007669"/>
    <property type="project" value="UniProtKB-SubCell"/>
</dbReference>
<keyword evidence="3 7" id="KW-0813">Transport</keyword>
<dbReference type="InterPro" id="IPR030182">
    <property type="entry name" value="PUP_plant"/>
</dbReference>
<evidence type="ECO:0000313" key="8">
    <source>
        <dbReference type="EMBL" id="OWM67432.1"/>
    </source>
</evidence>
<reference evidence="10" key="3">
    <citation type="journal article" date="2020" name="Plant Biotechnol. J.">
        <title>The pomegranate (Punica granatum L.) draft genome dissects genetic divergence between soft- and hard-seeded cultivars.</title>
        <authorList>
            <person name="Luo X."/>
            <person name="Li H."/>
            <person name="Wu Z."/>
            <person name="Yao W."/>
            <person name="Zhao P."/>
            <person name="Cao D."/>
            <person name="Yu H."/>
            <person name="Li K."/>
            <person name="Poudel K."/>
            <person name="Zhao D."/>
            <person name="Zhang F."/>
            <person name="Xia X."/>
            <person name="Chen L."/>
            <person name="Wang Q."/>
            <person name="Jing D."/>
            <person name="Cao S."/>
        </authorList>
    </citation>
    <scope>NUCLEOTIDE SEQUENCE [LARGE SCALE GENOMIC DNA]</scope>
</reference>
<reference evidence="8" key="2">
    <citation type="submission" date="2017-06" db="EMBL/GenBank/DDBJ databases">
        <title>The pomegranate genome and the genomics of punicalagin biosynthesis.</title>
        <authorList>
            <person name="Xu C."/>
        </authorList>
    </citation>
    <scope>NUCLEOTIDE SEQUENCE [LARGE SCALE GENOMIC DNA]</scope>
    <source>
        <tissue evidence="8">Fresh leaf</tissue>
    </source>
</reference>
<dbReference type="OrthoDB" id="1865379at2759"/>
<dbReference type="GO" id="GO:0015211">
    <property type="term" value="F:purine nucleoside transmembrane transporter activity"/>
    <property type="evidence" value="ECO:0007669"/>
    <property type="project" value="UniProtKB-UniRule"/>
</dbReference>
<evidence type="ECO:0000256" key="4">
    <source>
        <dbReference type="ARBA" id="ARBA00022692"/>
    </source>
</evidence>
<keyword evidence="10" id="KW-1185">Reference proteome</keyword>
<feature type="transmembrane region" description="Helical" evidence="7">
    <location>
        <begin position="263"/>
        <end position="287"/>
    </location>
</feature>
<feature type="transmembrane region" description="Helical" evidence="7">
    <location>
        <begin position="184"/>
        <end position="205"/>
    </location>
</feature>
<organism evidence="8 9">
    <name type="scientific">Punica granatum</name>
    <name type="common">Pomegranate</name>
    <dbReference type="NCBI Taxonomy" id="22663"/>
    <lineage>
        <taxon>Eukaryota</taxon>
        <taxon>Viridiplantae</taxon>
        <taxon>Streptophyta</taxon>
        <taxon>Embryophyta</taxon>
        <taxon>Tracheophyta</taxon>
        <taxon>Spermatophyta</taxon>
        <taxon>Magnoliopsida</taxon>
        <taxon>eudicotyledons</taxon>
        <taxon>Gunneridae</taxon>
        <taxon>Pentapetalae</taxon>
        <taxon>rosids</taxon>
        <taxon>malvids</taxon>
        <taxon>Myrtales</taxon>
        <taxon>Lythraceae</taxon>
        <taxon>Punica</taxon>
    </lineage>
</organism>
<reference evidence="11" key="4">
    <citation type="submission" date="2025-04" db="UniProtKB">
        <authorList>
            <consortium name="RefSeq"/>
        </authorList>
    </citation>
    <scope>IDENTIFICATION</scope>
    <source>
        <tissue evidence="11">Leaf</tissue>
    </source>
</reference>
<dbReference type="PANTHER" id="PTHR31376">
    <property type="entry name" value="OS09G0467300 PROTEIN-RELATED"/>
    <property type="match status" value="1"/>
</dbReference>
<dbReference type="Proteomes" id="UP000515151">
    <property type="component" value="Chromosome 7"/>
</dbReference>
<evidence type="ECO:0000256" key="5">
    <source>
        <dbReference type="ARBA" id="ARBA00022989"/>
    </source>
</evidence>
<feature type="transmembrane region" description="Helical" evidence="7">
    <location>
        <begin position="91"/>
        <end position="109"/>
    </location>
</feature>
<keyword evidence="5 7" id="KW-1133">Transmembrane helix</keyword>
<dbReference type="RefSeq" id="XP_031406579.1">
    <property type="nucleotide sequence ID" value="XM_031550719.1"/>
</dbReference>
<dbReference type="GeneID" id="116215128"/>
<evidence type="ECO:0000313" key="11">
    <source>
        <dbReference type="RefSeq" id="XP_031406579.1"/>
    </source>
</evidence>
<comment type="similarity">
    <text evidence="2 7">Belongs to the purine permeases (TC 2.A.7.14) family.</text>
</comment>
<dbReference type="GO" id="GO:0005345">
    <property type="term" value="F:purine nucleobase transmembrane transporter activity"/>
    <property type="evidence" value="ECO:0007669"/>
    <property type="project" value="UniProtKB-UniRule"/>
</dbReference>
<feature type="transmembrane region" description="Helical" evidence="7">
    <location>
        <begin position="17"/>
        <end position="42"/>
    </location>
</feature>
<dbReference type="Proteomes" id="UP000197138">
    <property type="component" value="Unassembled WGS sequence"/>
</dbReference>
<accession>A0A218W5Q9</accession>
<dbReference type="InterPro" id="IPR037185">
    <property type="entry name" value="EmrE-like"/>
</dbReference>
<feature type="transmembrane region" description="Helical" evidence="7">
    <location>
        <begin position="152"/>
        <end position="172"/>
    </location>
</feature>
<evidence type="ECO:0000256" key="1">
    <source>
        <dbReference type="ARBA" id="ARBA00004141"/>
    </source>
</evidence>
<keyword evidence="4 7" id="KW-0812">Transmembrane</keyword>